<dbReference type="EMBL" id="CP108253">
    <property type="protein sequence ID" value="WTU44968.1"/>
    <property type="molecule type" value="Genomic_DNA"/>
</dbReference>
<evidence type="ECO:0000313" key="1">
    <source>
        <dbReference type="EMBL" id="WTU44968.1"/>
    </source>
</evidence>
<accession>A0AAU2HAQ6</accession>
<sequence>MDVYTSPTAFYGAFKHKAHLLSRQSGMGVADLLSSCYFGRLVARVFQAQPERWILKGGHALLTRYAGAARSTAEYGVRAGR</sequence>
<name>A0AAU2HAQ6_9ACTN</name>
<proteinExistence type="predicted"/>
<dbReference type="AlphaFoldDB" id="A0AAU2HAQ6"/>
<protein>
    <submittedName>
        <fullName evidence="1">Uncharacterized protein</fullName>
    </submittedName>
</protein>
<gene>
    <name evidence="1" type="ORF">OHV25_38075</name>
</gene>
<organism evidence="1">
    <name type="scientific">Streptomyces sp. NBC_00060</name>
    <dbReference type="NCBI Taxonomy" id="2975636"/>
    <lineage>
        <taxon>Bacteria</taxon>
        <taxon>Bacillati</taxon>
        <taxon>Actinomycetota</taxon>
        <taxon>Actinomycetes</taxon>
        <taxon>Kitasatosporales</taxon>
        <taxon>Streptomycetaceae</taxon>
        <taxon>Streptomyces</taxon>
    </lineage>
</organism>
<reference evidence="1" key="1">
    <citation type="submission" date="2022-10" db="EMBL/GenBank/DDBJ databases">
        <title>The complete genomes of actinobacterial strains from the NBC collection.</title>
        <authorList>
            <person name="Joergensen T.S."/>
            <person name="Alvarez Arevalo M."/>
            <person name="Sterndorff E.B."/>
            <person name="Faurdal D."/>
            <person name="Vuksanovic O."/>
            <person name="Mourched A.-S."/>
            <person name="Charusanti P."/>
            <person name="Shaw S."/>
            <person name="Blin K."/>
            <person name="Weber T."/>
        </authorList>
    </citation>
    <scope>NUCLEOTIDE SEQUENCE</scope>
    <source>
        <strain evidence="1">NBC_00060</strain>
    </source>
</reference>